<reference evidence="3 4" key="1">
    <citation type="submission" date="2019-06" db="EMBL/GenBank/DDBJ databases">
        <title>Desulfobotulus mexicanus sp. nov., a novel sulfate-reducing bacterium isolated from the sediment of an alkaline crater lake in Mexico.</title>
        <authorList>
            <person name="Hirschler-Rea A."/>
        </authorList>
    </citation>
    <scope>NUCLEOTIDE SEQUENCE [LARGE SCALE GENOMIC DNA]</scope>
    <source>
        <strain evidence="3 4">PAR22N</strain>
    </source>
</reference>
<organism evidence="3 4">
    <name type="scientific">Desulfobotulus mexicanus</name>
    <dbReference type="NCBI Taxonomy" id="2586642"/>
    <lineage>
        <taxon>Bacteria</taxon>
        <taxon>Pseudomonadati</taxon>
        <taxon>Thermodesulfobacteriota</taxon>
        <taxon>Desulfobacteria</taxon>
        <taxon>Desulfobacterales</taxon>
        <taxon>Desulfobacteraceae</taxon>
        <taxon>Desulfobotulus</taxon>
    </lineage>
</organism>
<gene>
    <name evidence="3" type="ORF">FIM25_16750</name>
</gene>
<evidence type="ECO:0000313" key="3">
    <source>
        <dbReference type="EMBL" id="TYT73129.1"/>
    </source>
</evidence>
<proteinExistence type="predicted"/>
<dbReference type="PANTHER" id="PTHR42709">
    <property type="entry name" value="ALKALINE PHOSPHATASE LIKE PROTEIN"/>
    <property type="match status" value="1"/>
</dbReference>
<feature type="transmembrane region" description="Helical" evidence="1">
    <location>
        <begin position="104"/>
        <end position="125"/>
    </location>
</feature>
<dbReference type="RefSeq" id="WP_139450996.1">
    <property type="nucleotide sequence ID" value="NZ_VDMB01000054.1"/>
</dbReference>
<keyword evidence="1" id="KW-0812">Transmembrane</keyword>
<sequence>MNDFFSWDNNLLSSDEFWLTGLFVSAFVAATLLPGASEVVLVAALLNGKDPVTAVAAATTGNVLGAVTTFYLGNFAGDGAGRFLGISEEKREQSARWISRYGSWMLFFSWIPVVGDPLVFAAGILRMKVLHFLVFMVFGKLVRYIVVAWLTLGAGSLYG</sequence>
<dbReference type="Proteomes" id="UP000321899">
    <property type="component" value="Unassembled WGS sequence"/>
</dbReference>
<protein>
    <submittedName>
        <fullName evidence="3">DedA family protein</fullName>
    </submittedName>
</protein>
<keyword evidence="4" id="KW-1185">Reference proteome</keyword>
<keyword evidence="1" id="KW-1133">Transmembrane helix</keyword>
<evidence type="ECO:0000313" key="4">
    <source>
        <dbReference type="Proteomes" id="UP000321899"/>
    </source>
</evidence>
<accession>A0A5S5MBV5</accession>
<dbReference type="AlphaFoldDB" id="A0A5S5MBV5"/>
<evidence type="ECO:0000259" key="2">
    <source>
        <dbReference type="Pfam" id="PF09335"/>
    </source>
</evidence>
<dbReference type="EMBL" id="VDMB01000054">
    <property type="protein sequence ID" value="TYT73129.1"/>
    <property type="molecule type" value="Genomic_DNA"/>
</dbReference>
<feature type="transmembrane region" description="Helical" evidence="1">
    <location>
        <begin position="52"/>
        <end position="73"/>
    </location>
</feature>
<evidence type="ECO:0000256" key="1">
    <source>
        <dbReference type="SAM" id="Phobius"/>
    </source>
</evidence>
<feature type="transmembrane region" description="Helical" evidence="1">
    <location>
        <begin position="20"/>
        <end position="45"/>
    </location>
</feature>
<dbReference type="Pfam" id="PF09335">
    <property type="entry name" value="VTT_dom"/>
    <property type="match status" value="1"/>
</dbReference>
<feature type="transmembrane region" description="Helical" evidence="1">
    <location>
        <begin position="132"/>
        <end position="152"/>
    </location>
</feature>
<dbReference type="InterPro" id="IPR032816">
    <property type="entry name" value="VTT_dom"/>
</dbReference>
<feature type="domain" description="VTT" evidence="2">
    <location>
        <begin position="37"/>
        <end position="148"/>
    </location>
</feature>
<name>A0A5S5MBV5_9BACT</name>
<dbReference type="OrthoDB" id="5419086at2"/>
<dbReference type="InterPro" id="IPR051311">
    <property type="entry name" value="DedA_domain"/>
</dbReference>
<dbReference type="PANTHER" id="PTHR42709:SF4">
    <property type="entry name" value="INNER MEMBRANE PROTEIN YQAA"/>
    <property type="match status" value="1"/>
</dbReference>
<keyword evidence="1" id="KW-0472">Membrane</keyword>
<comment type="caution">
    <text evidence="3">The sequence shown here is derived from an EMBL/GenBank/DDBJ whole genome shotgun (WGS) entry which is preliminary data.</text>
</comment>